<keyword evidence="3" id="KW-1185">Reference proteome</keyword>
<reference evidence="2" key="1">
    <citation type="journal article" date="2023" name="Science">
        <title>Genome structures resolve the early diversification of teleost fishes.</title>
        <authorList>
            <person name="Parey E."/>
            <person name="Louis A."/>
            <person name="Montfort J."/>
            <person name="Bouchez O."/>
            <person name="Roques C."/>
            <person name="Iampietro C."/>
            <person name="Lluch J."/>
            <person name="Castinel A."/>
            <person name="Donnadieu C."/>
            <person name="Desvignes T."/>
            <person name="Floi Bucao C."/>
            <person name="Jouanno E."/>
            <person name="Wen M."/>
            <person name="Mejri S."/>
            <person name="Dirks R."/>
            <person name="Jansen H."/>
            <person name="Henkel C."/>
            <person name="Chen W.J."/>
            <person name="Zahm M."/>
            <person name="Cabau C."/>
            <person name="Klopp C."/>
            <person name="Thompson A.W."/>
            <person name="Robinson-Rechavi M."/>
            <person name="Braasch I."/>
            <person name="Lecointre G."/>
            <person name="Bobe J."/>
            <person name="Postlethwait J.H."/>
            <person name="Berthelot C."/>
            <person name="Roest Crollius H."/>
            <person name="Guiguen Y."/>
        </authorList>
    </citation>
    <scope>NUCLEOTIDE SEQUENCE</scope>
    <source>
        <strain evidence="2">WJC10195</strain>
    </source>
</reference>
<name>A0A9Q1JDD8_SYNKA</name>
<evidence type="ECO:0000256" key="1">
    <source>
        <dbReference type="SAM" id="MobiDB-lite"/>
    </source>
</evidence>
<organism evidence="2 3">
    <name type="scientific">Synaphobranchus kaupii</name>
    <name type="common">Kaup's arrowtooth eel</name>
    <dbReference type="NCBI Taxonomy" id="118154"/>
    <lineage>
        <taxon>Eukaryota</taxon>
        <taxon>Metazoa</taxon>
        <taxon>Chordata</taxon>
        <taxon>Craniata</taxon>
        <taxon>Vertebrata</taxon>
        <taxon>Euteleostomi</taxon>
        <taxon>Actinopterygii</taxon>
        <taxon>Neopterygii</taxon>
        <taxon>Teleostei</taxon>
        <taxon>Anguilliformes</taxon>
        <taxon>Synaphobranchidae</taxon>
        <taxon>Synaphobranchus</taxon>
    </lineage>
</organism>
<evidence type="ECO:0000313" key="3">
    <source>
        <dbReference type="Proteomes" id="UP001152622"/>
    </source>
</evidence>
<gene>
    <name evidence="2" type="ORF">SKAU_G00015680</name>
</gene>
<dbReference type="AlphaFoldDB" id="A0A9Q1JDD8"/>
<proteinExistence type="predicted"/>
<dbReference type="EMBL" id="JAINUF010000001">
    <property type="protein sequence ID" value="KAJ8380790.1"/>
    <property type="molecule type" value="Genomic_DNA"/>
</dbReference>
<protein>
    <submittedName>
        <fullName evidence="2">Uncharacterized protein</fullName>
    </submittedName>
</protein>
<dbReference type="Proteomes" id="UP001152622">
    <property type="component" value="Chromosome 1"/>
</dbReference>
<sequence length="157" mass="16733">MGGLPPAALLTAPPAGRPRGCILSLRTASFPRTSTVSLSHTRVLLVPVLRHRCLGGGAEGHLHNWAQLRPVLPEMLRYACLQSERELSPQGCAGPEDAAGGDESPAVGPGCLHYGAQNRDPGYPRRTGVDFQTFGRHRRRLTARAGLPDSAGEAPMR</sequence>
<evidence type="ECO:0000313" key="2">
    <source>
        <dbReference type="EMBL" id="KAJ8380790.1"/>
    </source>
</evidence>
<comment type="caution">
    <text evidence="2">The sequence shown here is derived from an EMBL/GenBank/DDBJ whole genome shotgun (WGS) entry which is preliminary data.</text>
</comment>
<feature type="region of interest" description="Disordered" evidence="1">
    <location>
        <begin position="88"/>
        <end position="157"/>
    </location>
</feature>
<accession>A0A9Q1JDD8</accession>